<dbReference type="AlphaFoldDB" id="A0AAJ7WUS8"/>
<dbReference type="RefSeq" id="XP_032810936.1">
    <property type="nucleotide sequence ID" value="XM_032955045.1"/>
</dbReference>
<dbReference type="Gene3D" id="2.60.40.10">
    <property type="entry name" value="Immunoglobulins"/>
    <property type="match status" value="2"/>
</dbReference>
<keyword evidence="2" id="KW-0472">Membrane</keyword>
<sequence>MLQSALLAACCCCYLVLASRTALGEAIHVPFSLAEASGTEGGSVALNCTGTDPDFTWHFIPDHVECKGDPAEQDIAERVRTDWDGKRCTLTVSNLRFTDSGIFMLQRGSGESSGDSSGDSWGRVQSDWVNTRLRVSPDCSAKARIVMDPPGSVTPSSNLSLTCQLGERPQATGPRITWTLNGASIPSEGDNSSSPVRIVDSGLRVEITDVQARRQGAWKCEDEEGRAAASFCLTFSTTHTSSRWRCPDLATATPASHTTGTQAGGLIDSEGPATTRSPRGGAIAPGRESSTSDRDLPARFYLLAGAAALVVLSALLVLTVRRSRARKDKGGHSIIAGTPHFPRRSRFHFAAQESYEFDSGNERRLYALGPPPEHREPIYAVVRPHPRGAPRTPPEVTLLVASGNQDTFYGDCGLIRVNPIYHSIDLNGAREEPLSWRRGGRLCSMRDNPAYESVDSVEHKASTWDETRGGGGERPEHKPTTHTLKTFPCGMASPGARLCSMRDNPAYESVDSVDHKASTWDETWGGGAPVPD</sequence>
<dbReference type="KEGG" id="pmrn:116942787"/>
<name>A0AAJ7WUS8_PETMA</name>
<feature type="compositionally biased region" description="Basic and acidic residues" evidence="1">
    <location>
        <begin position="456"/>
        <end position="479"/>
    </location>
</feature>
<evidence type="ECO:0000256" key="1">
    <source>
        <dbReference type="SAM" id="MobiDB-lite"/>
    </source>
</evidence>
<accession>A0AAJ7WUS8</accession>
<keyword evidence="5" id="KW-1185">Reference proteome</keyword>
<dbReference type="Proteomes" id="UP001318040">
    <property type="component" value="Chromosome 16"/>
</dbReference>
<reference evidence="6" key="1">
    <citation type="submission" date="2025-08" db="UniProtKB">
        <authorList>
            <consortium name="RefSeq"/>
        </authorList>
    </citation>
    <scope>IDENTIFICATION</scope>
    <source>
        <tissue evidence="6">Sperm</tissue>
    </source>
</reference>
<feature type="signal peptide" evidence="3">
    <location>
        <begin position="1"/>
        <end position="18"/>
    </location>
</feature>
<keyword evidence="3" id="KW-0732">Signal</keyword>
<feature type="domain" description="Ig-like" evidence="4">
    <location>
        <begin position="137"/>
        <end position="236"/>
    </location>
</feature>
<feature type="transmembrane region" description="Helical" evidence="2">
    <location>
        <begin position="300"/>
        <end position="320"/>
    </location>
</feature>
<keyword evidence="2" id="KW-0812">Transmembrane</keyword>
<keyword evidence="2" id="KW-1133">Transmembrane helix</keyword>
<feature type="region of interest" description="Disordered" evidence="1">
    <location>
        <begin position="454"/>
        <end position="487"/>
    </location>
</feature>
<evidence type="ECO:0000313" key="6">
    <source>
        <dbReference type="RefSeq" id="XP_032810936.1"/>
    </source>
</evidence>
<evidence type="ECO:0000313" key="5">
    <source>
        <dbReference type="Proteomes" id="UP001318040"/>
    </source>
</evidence>
<dbReference type="InterPro" id="IPR036179">
    <property type="entry name" value="Ig-like_dom_sf"/>
</dbReference>
<dbReference type="SMART" id="SM00409">
    <property type="entry name" value="IG"/>
    <property type="match status" value="2"/>
</dbReference>
<dbReference type="InterPro" id="IPR003599">
    <property type="entry name" value="Ig_sub"/>
</dbReference>
<protein>
    <submittedName>
        <fullName evidence="6">Uncharacterized protein LOC116942787</fullName>
    </submittedName>
</protein>
<dbReference type="InterPro" id="IPR013783">
    <property type="entry name" value="Ig-like_fold"/>
</dbReference>
<proteinExistence type="predicted"/>
<dbReference type="SUPFAM" id="SSF48726">
    <property type="entry name" value="Immunoglobulin"/>
    <property type="match status" value="2"/>
</dbReference>
<dbReference type="PROSITE" id="PS50835">
    <property type="entry name" value="IG_LIKE"/>
    <property type="match status" value="1"/>
</dbReference>
<gene>
    <name evidence="6" type="primary">LOC116942787</name>
</gene>
<feature type="region of interest" description="Disordered" evidence="1">
    <location>
        <begin position="252"/>
        <end position="293"/>
    </location>
</feature>
<evidence type="ECO:0000256" key="2">
    <source>
        <dbReference type="SAM" id="Phobius"/>
    </source>
</evidence>
<feature type="region of interest" description="Disordered" evidence="1">
    <location>
        <begin position="508"/>
        <end position="532"/>
    </location>
</feature>
<evidence type="ECO:0000256" key="3">
    <source>
        <dbReference type="SAM" id="SignalP"/>
    </source>
</evidence>
<evidence type="ECO:0000259" key="4">
    <source>
        <dbReference type="PROSITE" id="PS50835"/>
    </source>
</evidence>
<organism evidence="5 6">
    <name type="scientific">Petromyzon marinus</name>
    <name type="common">Sea lamprey</name>
    <dbReference type="NCBI Taxonomy" id="7757"/>
    <lineage>
        <taxon>Eukaryota</taxon>
        <taxon>Metazoa</taxon>
        <taxon>Chordata</taxon>
        <taxon>Craniata</taxon>
        <taxon>Vertebrata</taxon>
        <taxon>Cyclostomata</taxon>
        <taxon>Hyperoartia</taxon>
        <taxon>Petromyzontiformes</taxon>
        <taxon>Petromyzontidae</taxon>
        <taxon>Petromyzon</taxon>
    </lineage>
</organism>
<dbReference type="InterPro" id="IPR007110">
    <property type="entry name" value="Ig-like_dom"/>
</dbReference>
<feature type="chain" id="PRO_5042537308" evidence="3">
    <location>
        <begin position="19"/>
        <end position="532"/>
    </location>
</feature>